<dbReference type="GO" id="GO:0030145">
    <property type="term" value="F:manganese ion binding"/>
    <property type="evidence" value="ECO:0007669"/>
    <property type="project" value="InterPro"/>
</dbReference>
<comment type="catalytic activity">
    <reaction evidence="5">
        <text>O-phospho-L-tyrosyl-[protein] + H2O = L-tyrosyl-[protein] + phosphate</text>
        <dbReference type="Rhea" id="RHEA:10684"/>
        <dbReference type="Rhea" id="RHEA-COMP:10136"/>
        <dbReference type="Rhea" id="RHEA-COMP:20101"/>
        <dbReference type="ChEBI" id="CHEBI:15377"/>
        <dbReference type="ChEBI" id="CHEBI:43474"/>
        <dbReference type="ChEBI" id="CHEBI:46858"/>
        <dbReference type="ChEBI" id="CHEBI:61978"/>
        <dbReference type="EC" id="3.1.3.48"/>
    </reaction>
</comment>
<dbReference type="AlphaFoldDB" id="A0A9D2I512"/>
<dbReference type="Pfam" id="PF19567">
    <property type="entry name" value="CpsB_CapC"/>
    <property type="match status" value="1"/>
</dbReference>
<dbReference type="PIRSF" id="PIRSF016557">
    <property type="entry name" value="Caps_synth_CpsB"/>
    <property type="match status" value="1"/>
</dbReference>
<gene>
    <name evidence="6" type="ORF">H9717_01020</name>
</gene>
<dbReference type="Proteomes" id="UP000886858">
    <property type="component" value="Unassembled WGS sequence"/>
</dbReference>
<reference evidence="6" key="1">
    <citation type="journal article" date="2021" name="PeerJ">
        <title>Extensive microbial diversity within the chicken gut microbiome revealed by metagenomics and culture.</title>
        <authorList>
            <person name="Gilroy R."/>
            <person name="Ravi A."/>
            <person name="Getino M."/>
            <person name="Pursley I."/>
            <person name="Horton D.L."/>
            <person name="Alikhan N.F."/>
            <person name="Baker D."/>
            <person name="Gharbi K."/>
            <person name="Hall N."/>
            <person name="Watson M."/>
            <person name="Adriaenssens E.M."/>
            <person name="Foster-Nyarko E."/>
            <person name="Jarju S."/>
            <person name="Secka A."/>
            <person name="Antonio M."/>
            <person name="Oren A."/>
            <person name="Chaudhuri R.R."/>
            <person name="La Ragione R."/>
            <person name="Hildebrand F."/>
            <person name="Pallen M.J."/>
        </authorList>
    </citation>
    <scope>NUCLEOTIDE SEQUENCE</scope>
    <source>
        <strain evidence="6">CHK179-7159</strain>
    </source>
</reference>
<evidence type="ECO:0000256" key="1">
    <source>
        <dbReference type="ARBA" id="ARBA00005750"/>
    </source>
</evidence>
<dbReference type="GO" id="GO:0004725">
    <property type="term" value="F:protein tyrosine phosphatase activity"/>
    <property type="evidence" value="ECO:0007669"/>
    <property type="project" value="UniProtKB-EC"/>
</dbReference>
<organism evidence="6 7">
    <name type="scientific">Candidatus Eisenbergiella merdipullorum</name>
    <dbReference type="NCBI Taxonomy" id="2838553"/>
    <lineage>
        <taxon>Bacteria</taxon>
        <taxon>Bacillati</taxon>
        <taxon>Bacillota</taxon>
        <taxon>Clostridia</taxon>
        <taxon>Lachnospirales</taxon>
        <taxon>Lachnospiraceae</taxon>
        <taxon>Eisenbergiella</taxon>
    </lineage>
</organism>
<evidence type="ECO:0000256" key="3">
    <source>
        <dbReference type="ARBA" id="ARBA00022801"/>
    </source>
</evidence>
<dbReference type="SUPFAM" id="SSF89550">
    <property type="entry name" value="PHP domain-like"/>
    <property type="match status" value="1"/>
</dbReference>
<keyword evidence="4" id="KW-0904">Protein phosphatase</keyword>
<evidence type="ECO:0000256" key="5">
    <source>
        <dbReference type="ARBA" id="ARBA00051722"/>
    </source>
</evidence>
<keyword evidence="3" id="KW-0378">Hydrolase</keyword>
<proteinExistence type="inferred from homology"/>
<dbReference type="EC" id="3.1.3.48" evidence="2"/>
<comment type="similarity">
    <text evidence="1">Belongs to the metallo-dependent hydrolases superfamily. CpsB/CapC family.</text>
</comment>
<dbReference type="InterPro" id="IPR016195">
    <property type="entry name" value="Pol/histidinol_Pase-like"/>
</dbReference>
<evidence type="ECO:0000256" key="2">
    <source>
        <dbReference type="ARBA" id="ARBA00013064"/>
    </source>
</evidence>
<evidence type="ECO:0000313" key="7">
    <source>
        <dbReference type="Proteomes" id="UP000886858"/>
    </source>
</evidence>
<evidence type="ECO:0000313" key="6">
    <source>
        <dbReference type="EMBL" id="HJA91698.1"/>
    </source>
</evidence>
<accession>A0A9D2I512</accession>
<name>A0A9D2I512_9FIRM</name>
<dbReference type="PANTHER" id="PTHR39181">
    <property type="entry name" value="TYROSINE-PROTEIN PHOSPHATASE YWQE"/>
    <property type="match status" value="1"/>
</dbReference>
<evidence type="ECO:0000256" key="4">
    <source>
        <dbReference type="ARBA" id="ARBA00022912"/>
    </source>
</evidence>
<dbReference type="EMBL" id="DWYY01000009">
    <property type="protein sequence ID" value="HJA91698.1"/>
    <property type="molecule type" value="Genomic_DNA"/>
</dbReference>
<reference evidence="6" key="2">
    <citation type="submission" date="2021-04" db="EMBL/GenBank/DDBJ databases">
        <authorList>
            <person name="Gilroy R."/>
        </authorList>
    </citation>
    <scope>NUCLEOTIDE SEQUENCE</scope>
    <source>
        <strain evidence="6">CHK179-7159</strain>
    </source>
</reference>
<protein>
    <recommendedName>
        <fullName evidence="2">protein-tyrosine-phosphatase</fullName>
        <ecNumber evidence="2">3.1.3.48</ecNumber>
    </recommendedName>
</protein>
<dbReference type="PANTHER" id="PTHR39181:SF1">
    <property type="entry name" value="TYROSINE-PROTEIN PHOSPHATASE YWQE"/>
    <property type="match status" value="1"/>
</dbReference>
<comment type="caution">
    <text evidence="6">The sequence shown here is derived from an EMBL/GenBank/DDBJ whole genome shotgun (WGS) entry which is preliminary data.</text>
</comment>
<dbReference type="InterPro" id="IPR016667">
    <property type="entry name" value="Caps_polysacc_synth_CpsB/CapC"/>
</dbReference>
<sequence length="249" mass="28401">MNTTGTQRKEGFTDIHVHMLPGVDDGAASMEQSIRMARVAAMEGTSRIILTPHQKADRRSVSPEGIIRRMKLLQEEIDRQKIPIRLYPGNELFYRHGLEEYLAEGKVRTLADSSYCLVEFFPGEDFSYIRDALCRLADGGWRPILAHAERYDQVMEDGRPEDLKRRSGCLYQVNASSLTGETGFLYKSRSRKLLKKDLVDFVATDAHDEKGRAPRIGRCADWLTKRLGEDEMQRLLICNPAAVLENREL</sequence>
<dbReference type="Gene3D" id="3.20.20.140">
    <property type="entry name" value="Metal-dependent hydrolases"/>
    <property type="match status" value="1"/>
</dbReference>